<proteinExistence type="predicted"/>
<sequence>MDWCHATGAKLNQQVIKHIYGVGLPPTDPHLTQNVNLNLQLMNYI</sequence>
<evidence type="ECO:0000313" key="1">
    <source>
        <dbReference type="EMBL" id="SCC56407.1"/>
    </source>
</evidence>
<evidence type="ECO:0000313" key="2">
    <source>
        <dbReference type="Proteomes" id="UP000196052"/>
    </source>
</evidence>
<accession>A0A1C4FK84</accession>
<protein>
    <submittedName>
        <fullName evidence="1">Uncharacterized protein</fullName>
    </submittedName>
</protein>
<name>A0A1C4FK84_9BACI</name>
<organism evidence="1 2">
    <name type="scientific">Bacillus wiedmannii</name>
    <dbReference type="NCBI Taxonomy" id="1890302"/>
    <lineage>
        <taxon>Bacteria</taxon>
        <taxon>Bacillati</taxon>
        <taxon>Bacillota</taxon>
        <taxon>Bacilli</taxon>
        <taxon>Bacillales</taxon>
        <taxon>Bacillaceae</taxon>
        <taxon>Bacillus</taxon>
        <taxon>Bacillus cereus group</taxon>
    </lineage>
</organism>
<gene>
    <name evidence="1" type="ORF">BC05F1_04506</name>
</gene>
<reference evidence="2" key="1">
    <citation type="submission" date="2016-08" db="EMBL/GenBank/DDBJ databases">
        <authorList>
            <person name="Loux V."/>
            <person name="Rue O."/>
        </authorList>
    </citation>
    <scope>NUCLEOTIDE SEQUENCE [LARGE SCALE GENOMIC DNA]</scope>
    <source>
        <strain evidence="2">INRA Bc05-F1</strain>
    </source>
</reference>
<dbReference type="AlphaFoldDB" id="A0A1C4FK84"/>
<dbReference type="Proteomes" id="UP000196052">
    <property type="component" value="Unassembled WGS sequence"/>
</dbReference>
<dbReference type="EMBL" id="FMBE01000015">
    <property type="protein sequence ID" value="SCC56407.1"/>
    <property type="molecule type" value="Genomic_DNA"/>
</dbReference>